<organism evidence="2 3">
    <name type="scientific">Bordetella pertussis</name>
    <dbReference type="NCBI Taxonomy" id="520"/>
    <lineage>
        <taxon>Bacteria</taxon>
        <taxon>Pseudomonadati</taxon>
        <taxon>Pseudomonadota</taxon>
        <taxon>Betaproteobacteria</taxon>
        <taxon>Burkholderiales</taxon>
        <taxon>Alcaligenaceae</taxon>
        <taxon>Bordetella</taxon>
    </lineage>
</organism>
<dbReference type="AlphaFoldDB" id="A0A381A3A5"/>
<reference evidence="2 3" key="1">
    <citation type="submission" date="2018-06" db="EMBL/GenBank/DDBJ databases">
        <authorList>
            <consortium name="Pathogen Informatics"/>
            <person name="Doyle S."/>
        </authorList>
    </citation>
    <scope>NUCLEOTIDE SEQUENCE [LARGE SCALE GENOMIC DNA]</scope>
    <source>
        <strain evidence="2 3">NCTC10911</strain>
    </source>
</reference>
<evidence type="ECO:0000313" key="3">
    <source>
        <dbReference type="Proteomes" id="UP000255014"/>
    </source>
</evidence>
<gene>
    <name evidence="2" type="ORF">NCTC10911_02517</name>
</gene>
<dbReference type="Proteomes" id="UP000255014">
    <property type="component" value="Unassembled WGS sequence"/>
</dbReference>
<evidence type="ECO:0000256" key="1">
    <source>
        <dbReference type="SAM" id="MobiDB-lite"/>
    </source>
</evidence>
<feature type="region of interest" description="Disordered" evidence="1">
    <location>
        <begin position="58"/>
        <end position="80"/>
    </location>
</feature>
<protein>
    <submittedName>
        <fullName evidence="2">Uncharacterized protein</fullName>
    </submittedName>
</protein>
<sequence length="86" mass="8685">MISVAGTSVFISRMVPAVARIGPPVRMLTCVPVAKISSAISGSALFLNSAVVKPPMASASGANVPSSDPRISGSSMRPPGTFIMVV</sequence>
<proteinExistence type="predicted"/>
<dbReference type="EMBL" id="UFTT01000002">
    <property type="protein sequence ID" value="SUV65467.1"/>
    <property type="molecule type" value="Genomic_DNA"/>
</dbReference>
<evidence type="ECO:0000313" key="2">
    <source>
        <dbReference type="EMBL" id="SUV65467.1"/>
    </source>
</evidence>
<name>A0A381A3A5_BORPT</name>
<accession>A0A381A3A5</accession>